<keyword evidence="3" id="KW-1185">Reference proteome</keyword>
<evidence type="ECO:0000313" key="2">
    <source>
        <dbReference type="EMBL" id="RIA88604.1"/>
    </source>
</evidence>
<feature type="signal peptide" evidence="1">
    <location>
        <begin position="1"/>
        <end position="24"/>
    </location>
</feature>
<keyword evidence="1" id="KW-0732">Signal</keyword>
<proteinExistence type="predicted"/>
<sequence length="198" mass="22551">MDCELCGRVIILVCGCSLFPLTYNNPTTFNPQCVDCGYQIVTLCGCPIHICSTYGNNFPQDFGSQTTSNSQFLPEQQLIFDNTESEPDVQQLPPLDEQTSHVDGTTRKAIKLKLIYFVVKDANRIPVPRHNKENVKVILFEHSADSNQIRRLIEDEFPQLLNRNWHFFRCETSILQSGSKTHELVFANEPQSVDDLVK</sequence>
<feature type="chain" id="PRO_5017235932" evidence="1">
    <location>
        <begin position="25"/>
        <end position="198"/>
    </location>
</feature>
<gene>
    <name evidence="2" type="ORF">C1645_826124</name>
</gene>
<name>A0A397T0M9_9GLOM</name>
<evidence type="ECO:0000313" key="3">
    <source>
        <dbReference type="Proteomes" id="UP000265703"/>
    </source>
</evidence>
<evidence type="ECO:0000256" key="1">
    <source>
        <dbReference type="SAM" id="SignalP"/>
    </source>
</evidence>
<dbReference type="Proteomes" id="UP000265703">
    <property type="component" value="Unassembled WGS sequence"/>
</dbReference>
<accession>A0A397T0M9</accession>
<comment type="caution">
    <text evidence="2">The sequence shown here is derived from an EMBL/GenBank/DDBJ whole genome shotgun (WGS) entry which is preliminary data.</text>
</comment>
<protein>
    <submittedName>
        <fullName evidence="2">Uncharacterized protein</fullName>
    </submittedName>
</protein>
<dbReference type="EMBL" id="QKYT01000256">
    <property type="protein sequence ID" value="RIA88604.1"/>
    <property type="molecule type" value="Genomic_DNA"/>
</dbReference>
<organism evidence="2 3">
    <name type="scientific">Glomus cerebriforme</name>
    <dbReference type="NCBI Taxonomy" id="658196"/>
    <lineage>
        <taxon>Eukaryota</taxon>
        <taxon>Fungi</taxon>
        <taxon>Fungi incertae sedis</taxon>
        <taxon>Mucoromycota</taxon>
        <taxon>Glomeromycotina</taxon>
        <taxon>Glomeromycetes</taxon>
        <taxon>Glomerales</taxon>
        <taxon>Glomeraceae</taxon>
        <taxon>Glomus</taxon>
    </lineage>
</organism>
<reference evidence="2 3" key="1">
    <citation type="submission" date="2018-06" db="EMBL/GenBank/DDBJ databases">
        <title>Comparative genomics reveals the genomic features of Rhizophagus irregularis, R. cerebriforme, R. diaphanum and Gigaspora rosea, and their symbiotic lifestyle signature.</title>
        <authorList>
            <person name="Morin E."/>
            <person name="San Clemente H."/>
            <person name="Chen E.C.H."/>
            <person name="De La Providencia I."/>
            <person name="Hainaut M."/>
            <person name="Kuo A."/>
            <person name="Kohler A."/>
            <person name="Murat C."/>
            <person name="Tang N."/>
            <person name="Roy S."/>
            <person name="Loubradou J."/>
            <person name="Henrissat B."/>
            <person name="Grigoriev I.V."/>
            <person name="Corradi N."/>
            <person name="Roux C."/>
            <person name="Martin F.M."/>
        </authorList>
    </citation>
    <scope>NUCLEOTIDE SEQUENCE [LARGE SCALE GENOMIC DNA]</scope>
    <source>
        <strain evidence="2 3">DAOM 227022</strain>
    </source>
</reference>
<dbReference type="AlphaFoldDB" id="A0A397T0M9"/>
<dbReference type="OrthoDB" id="2376957at2759"/>